<evidence type="ECO:0000313" key="2">
    <source>
        <dbReference type="EMBL" id="KUJ10914.1"/>
    </source>
</evidence>
<dbReference type="AlphaFoldDB" id="A0A194WTA4"/>
<gene>
    <name evidence="2" type="ORF">LY89DRAFT_723432</name>
</gene>
<feature type="compositionally biased region" description="Pro residues" evidence="1">
    <location>
        <begin position="932"/>
        <end position="942"/>
    </location>
</feature>
<name>A0A194WTA4_MOLSC</name>
<dbReference type="OrthoDB" id="4227485at2759"/>
<evidence type="ECO:0000313" key="3">
    <source>
        <dbReference type="Proteomes" id="UP000070700"/>
    </source>
</evidence>
<keyword evidence="3" id="KW-1185">Reference proteome</keyword>
<dbReference type="KEGG" id="psco:LY89DRAFT_723432"/>
<accession>A0A194WTA4</accession>
<sequence length="1146" mass="130689">MRSTFKEHVGAYAEDLRLDTERRLISKGSVRVRFEYIKWNEYQKADETKKKPDLKRLEHLKRIFRTEGCRPLPAKHHIPAIVEPDLLDTAIEVSRRKNELKTDTLPSNYAIIHTQDGYPELEFPGGIQCLHGLHRIEAGKEWLSLSQIWWIVDLYLSNISWELKNFLIEEYANEEKPCQGEIYRKIRDYQDLPKIPGSRLSPTTCISLEMRWWAQLNESREGKLRSLFKSTLAAGFDALTKFPGLFDAGMMITTLNTIMATKSYKDRFLKGIKDRSRRVDKATVKEMKRRAPGVSTLDADFLRDQVLSGKKIFSDFSPRERKVIWKNILAFKSIIPSLFTFFQDVHLLEACVDSLKWLVTVSCEEVTVSAAFDNRYKSKREIQRVQTTESAFRPVTGSPEDCMRLGYLVLVAFAMRNHQNLPKAPVKKNLKTKPRVKADAEVLQRFASLAADEGFKSPEIEALKGEVGPLVSPDTQESAPLVITTGPGQDIKQRCGLPHSDTFEQDRNHLFLHHLSKDMVETDEGITSFFVLKSWFAAFFNPPPWTNQATSRDSSSTSLLLAHSTRIGEEDVNMGDAQPGTLNQRDLGQETEQITQELGSQGLDMEEQIQEIIESAQQKMNRTATVATQILGEEEDTLFGRLLVRDVSILLMGICLVSRLPTPQRAVLEADDTVVIRFVEREGDESDMLSPVEEHVGEVQELKVDHGDPASLVKQIVLEFFLKGKRTCDRYKKYVPADHCYNVATREENKNTLFLIPDVHYTREAGMGIHETPEGAMEDPRDHESTQEIIQEPWGERQVTECLEGHRTPDSDGESLEALLEQAQENATNARILDKNTIIIRLWTSVQDTLNILGLDDCYKAAVEDEDHALYSMVPSPRTEEERVAERTMLWKSPFLLPPEALHWRKESSRGRRRAPPQAQEGLHGLESSSFTPPPGLRPLPPEQKSVKDPPKFHWSIPSPPPQPEQKLVEHTVPPRQELARAPSWFHRNVSSPPHVSEHRLVEHTTEDYRDLPLSEHELFLIESWSRGHVLTFPPPSELELAEHTTEDHSGNPAFPPLTKHQLPLVEATSEVHKDKIVRSERKFGKAFQNESTEIRRRPKKASSHPETADGDMEVDDRVKVWSKAWVRDIKPASGARRTPNNHNNN</sequence>
<dbReference type="InParanoid" id="A0A194WTA4"/>
<dbReference type="InterPro" id="IPR022198">
    <property type="entry name" value="DUF3723"/>
</dbReference>
<feature type="region of interest" description="Disordered" evidence="1">
    <location>
        <begin position="1081"/>
        <end position="1116"/>
    </location>
</feature>
<organism evidence="2 3">
    <name type="scientific">Mollisia scopiformis</name>
    <name type="common">Conifer needle endophyte fungus</name>
    <name type="synonym">Phialocephala scopiformis</name>
    <dbReference type="NCBI Taxonomy" id="149040"/>
    <lineage>
        <taxon>Eukaryota</taxon>
        <taxon>Fungi</taxon>
        <taxon>Dikarya</taxon>
        <taxon>Ascomycota</taxon>
        <taxon>Pezizomycotina</taxon>
        <taxon>Leotiomycetes</taxon>
        <taxon>Helotiales</taxon>
        <taxon>Mollisiaceae</taxon>
        <taxon>Mollisia</taxon>
    </lineage>
</organism>
<dbReference type="RefSeq" id="XP_018065269.1">
    <property type="nucleotide sequence ID" value="XM_018218819.1"/>
</dbReference>
<evidence type="ECO:0000256" key="1">
    <source>
        <dbReference type="SAM" id="MobiDB-lite"/>
    </source>
</evidence>
<dbReference type="Proteomes" id="UP000070700">
    <property type="component" value="Unassembled WGS sequence"/>
</dbReference>
<reference evidence="2 3" key="1">
    <citation type="submission" date="2015-10" db="EMBL/GenBank/DDBJ databases">
        <title>Full genome of DAOMC 229536 Phialocephala scopiformis, a fungal endophyte of spruce producing the potent anti-insectan compound rugulosin.</title>
        <authorList>
            <consortium name="DOE Joint Genome Institute"/>
            <person name="Walker A.K."/>
            <person name="Frasz S.L."/>
            <person name="Seifert K.A."/>
            <person name="Miller J.D."/>
            <person name="Mondo S.J."/>
            <person name="Labutti K."/>
            <person name="Lipzen A."/>
            <person name="Dockter R."/>
            <person name="Kennedy M."/>
            <person name="Grigoriev I.V."/>
            <person name="Spatafora J.W."/>
        </authorList>
    </citation>
    <scope>NUCLEOTIDE SEQUENCE [LARGE SCALE GENOMIC DNA]</scope>
    <source>
        <strain evidence="2 3">CBS 120377</strain>
    </source>
</reference>
<dbReference type="GeneID" id="28828545"/>
<dbReference type="Pfam" id="PF12520">
    <property type="entry name" value="DUF3723"/>
    <property type="match status" value="2"/>
</dbReference>
<protein>
    <submittedName>
        <fullName evidence="2">Uncharacterized protein</fullName>
    </submittedName>
</protein>
<dbReference type="EMBL" id="KQ947428">
    <property type="protein sequence ID" value="KUJ10914.1"/>
    <property type="molecule type" value="Genomic_DNA"/>
</dbReference>
<feature type="region of interest" description="Disordered" evidence="1">
    <location>
        <begin position="906"/>
        <end position="968"/>
    </location>
</feature>
<proteinExistence type="predicted"/>